<evidence type="ECO:0000259" key="7">
    <source>
        <dbReference type="PROSITE" id="PS50112"/>
    </source>
</evidence>
<evidence type="ECO:0000313" key="9">
    <source>
        <dbReference type="EMBL" id="MCI2229248.1"/>
    </source>
</evidence>
<evidence type="ECO:0000256" key="2">
    <source>
        <dbReference type="ARBA" id="ARBA00012438"/>
    </source>
</evidence>
<dbReference type="GO" id="GO:0000155">
    <property type="term" value="F:phosphorelay sensor kinase activity"/>
    <property type="evidence" value="ECO:0007669"/>
    <property type="project" value="InterPro"/>
</dbReference>
<dbReference type="AlphaFoldDB" id="A0A9X1VNC9"/>
<evidence type="ECO:0000259" key="8">
    <source>
        <dbReference type="PROSITE" id="PS50113"/>
    </source>
</evidence>
<dbReference type="EMBL" id="JAKQYM010000005">
    <property type="protein sequence ID" value="MCI2229248.1"/>
    <property type="molecule type" value="Genomic_DNA"/>
</dbReference>
<dbReference type="PANTHER" id="PTHR43304:SF1">
    <property type="entry name" value="PAC DOMAIN-CONTAINING PROTEIN"/>
    <property type="match status" value="1"/>
</dbReference>
<sequence length="521" mass="60639">MNRLKTLELALKKEKEARLKVEQLLKIKKAEIEVVNKNLTSVLEKNGLDFKYLFETIVDNYLVTDLFGNILKMNKAAIEFTGFNPKNESVNVVDIIHKDDFKYAISSFRNFLKEESSKIYQLRIYTKKKEIKWIEFKPNLILNSKGEPEFTQGIFRDVTQIKQDKQISENQRKELDAILDNSQVGIVLANTKGNIIKSNKAFQNFLDFSEEQLLQKNVEEISFQEEDEKTSILMEELYEGRIDNFIVNKRYKTKKGIIIWAKTQIKSVKNEVGKITHQVAVVQDITKELEQEKKLEFLLEDLTEKNKELRDFAHVVSHDLKAPLRNMNTLVSWLEEESVAFSSNNNKNFKLLHKNLEKMDLLIAGILNYTTVDKVQNKKKNIDLNLLLKDIIDITYVPKHIQINLKSILPTVRGDVFRMQQLFQNLVNNAVKYIDKKQGIINIDCILEDEFWKFSIEDNGIGISEKYFEKIFEVFQSLEKVEGSSGIGLSIVKKIIHFYNGKIWLTSVVNKGTTFYFTIPK</sequence>
<feature type="domain" description="PAC" evidence="8">
    <location>
        <begin position="118"/>
        <end position="170"/>
    </location>
</feature>
<dbReference type="InterPro" id="IPR004358">
    <property type="entry name" value="Sig_transdc_His_kin-like_C"/>
</dbReference>
<dbReference type="CDD" id="cd00082">
    <property type="entry name" value="HisKA"/>
    <property type="match status" value="1"/>
</dbReference>
<dbReference type="SUPFAM" id="SSF47384">
    <property type="entry name" value="Homodimeric domain of signal transducing histidine kinase"/>
    <property type="match status" value="1"/>
</dbReference>
<evidence type="ECO:0000256" key="4">
    <source>
        <dbReference type="ARBA" id="ARBA00022679"/>
    </source>
</evidence>
<accession>A0A9X1VNC9</accession>
<gene>
    <name evidence="9" type="ORF">MC378_08735</name>
</gene>
<dbReference type="CDD" id="cd00130">
    <property type="entry name" value="PAS"/>
    <property type="match status" value="2"/>
</dbReference>
<evidence type="ECO:0000256" key="3">
    <source>
        <dbReference type="ARBA" id="ARBA00022553"/>
    </source>
</evidence>
<keyword evidence="10" id="KW-1185">Reference proteome</keyword>
<keyword evidence="4" id="KW-0808">Transferase</keyword>
<dbReference type="SMART" id="SM00091">
    <property type="entry name" value="PAS"/>
    <property type="match status" value="2"/>
</dbReference>
<organism evidence="9 10">
    <name type="scientific">Polaribacter marinus</name>
    <dbReference type="NCBI Taxonomy" id="2916838"/>
    <lineage>
        <taxon>Bacteria</taxon>
        <taxon>Pseudomonadati</taxon>
        <taxon>Bacteroidota</taxon>
        <taxon>Flavobacteriia</taxon>
        <taxon>Flavobacteriales</taxon>
        <taxon>Flavobacteriaceae</taxon>
    </lineage>
</organism>
<dbReference type="GO" id="GO:0006355">
    <property type="term" value="P:regulation of DNA-templated transcription"/>
    <property type="evidence" value="ECO:0007669"/>
    <property type="project" value="InterPro"/>
</dbReference>
<dbReference type="SMART" id="SM00387">
    <property type="entry name" value="HATPase_c"/>
    <property type="match status" value="1"/>
</dbReference>
<dbReference type="SUPFAM" id="SSF55874">
    <property type="entry name" value="ATPase domain of HSP90 chaperone/DNA topoisomerase II/histidine kinase"/>
    <property type="match status" value="1"/>
</dbReference>
<dbReference type="InterPro" id="IPR036890">
    <property type="entry name" value="HATPase_C_sf"/>
</dbReference>
<dbReference type="InterPro" id="IPR003594">
    <property type="entry name" value="HATPase_dom"/>
</dbReference>
<name>A0A9X1VNC9_9FLAO</name>
<dbReference type="InterPro" id="IPR035965">
    <property type="entry name" value="PAS-like_dom_sf"/>
</dbReference>
<dbReference type="PROSITE" id="PS50112">
    <property type="entry name" value="PAS"/>
    <property type="match status" value="2"/>
</dbReference>
<feature type="domain" description="Histidine kinase" evidence="6">
    <location>
        <begin position="315"/>
        <end position="521"/>
    </location>
</feature>
<dbReference type="PANTHER" id="PTHR43304">
    <property type="entry name" value="PHYTOCHROME-LIKE PROTEIN CPH1"/>
    <property type="match status" value="1"/>
</dbReference>
<dbReference type="InterPro" id="IPR000700">
    <property type="entry name" value="PAS-assoc_C"/>
</dbReference>
<dbReference type="Pfam" id="PF00989">
    <property type="entry name" value="PAS"/>
    <property type="match status" value="1"/>
</dbReference>
<feature type="domain" description="PAS" evidence="7">
    <location>
        <begin position="171"/>
        <end position="241"/>
    </location>
</feature>
<evidence type="ECO:0000259" key="6">
    <source>
        <dbReference type="PROSITE" id="PS50109"/>
    </source>
</evidence>
<feature type="domain" description="PAC" evidence="8">
    <location>
        <begin position="245"/>
        <end position="297"/>
    </location>
</feature>
<dbReference type="InterPro" id="IPR005467">
    <property type="entry name" value="His_kinase_dom"/>
</dbReference>
<feature type="domain" description="PAS" evidence="7">
    <location>
        <begin position="46"/>
        <end position="115"/>
    </location>
</feature>
<proteinExistence type="predicted"/>
<dbReference type="RefSeq" id="WP_242178378.1">
    <property type="nucleotide sequence ID" value="NZ_JAKQYM010000005.1"/>
</dbReference>
<dbReference type="Pfam" id="PF02518">
    <property type="entry name" value="HATPase_c"/>
    <property type="match status" value="1"/>
</dbReference>
<dbReference type="EC" id="2.7.13.3" evidence="2"/>
<dbReference type="Gene3D" id="1.10.287.130">
    <property type="match status" value="1"/>
</dbReference>
<reference evidence="9" key="1">
    <citation type="submission" date="2022-02" db="EMBL/GenBank/DDBJ databases">
        <title>Polaribacter sp. MSW13, isolated from seawater.</title>
        <authorList>
            <person name="Kristyanto S."/>
            <person name="Jung J."/>
            <person name="Jeon C.O."/>
        </authorList>
    </citation>
    <scope>NUCLEOTIDE SEQUENCE</scope>
    <source>
        <strain evidence="9">MSW13</strain>
    </source>
</reference>
<dbReference type="NCBIfam" id="TIGR00229">
    <property type="entry name" value="sensory_box"/>
    <property type="match status" value="2"/>
</dbReference>
<comment type="caution">
    <text evidence="9">The sequence shown here is derived from an EMBL/GenBank/DDBJ whole genome shotgun (WGS) entry which is preliminary data.</text>
</comment>
<dbReference type="InterPro" id="IPR001610">
    <property type="entry name" value="PAC"/>
</dbReference>
<dbReference type="Gene3D" id="3.30.565.10">
    <property type="entry name" value="Histidine kinase-like ATPase, C-terminal domain"/>
    <property type="match status" value="1"/>
</dbReference>
<dbReference type="InterPro" id="IPR052162">
    <property type="entry name" value="Sensor_kinase/Photoreceptor"/>
</dbReference>
<dbReference type="PROSITE" id="PS50109">
    <property type="entry name" value="HIS_KIN"/>
    <property type="match status" value="1"/>
</dbReference>
<dbReference type="SUPFAM" id="SSF55785">
    <property type="entry name" value="PYP-like sensor domain (PAS domain)"/>
    <property type="match status" value="2"/>
</dbReference>
<dbReference type="SMART" id="SM00388">
    <property type="entry name" value="HisKA"/>
    <property type="match status" value="1"/>
</dbReference>
<dbReference type="InterPro" id="IPR003661">
    <property type="entry name" value="HisK_dim/P_dom"/>
</dbReference>
<evidence type="ECO:0000256" key="5">
    <source>
        <dbReference type="ARBA" id="ARBA00022777"/>
    </source>
</evidence>
<dbReference type="PRINTS" id="PR00344">
    <property type="entry name" value="BCTRLSENSOR"/>
</dbReference>
<dbReference type="Proteomes" id="UP001139369">
    <property type="component" value="Unassembled WGS sequence"/>
</dbReference>
<keyword evidence="5" id="KW-0418">Kinase</keyword>
<dbReference type="InterPro" id="IPR013767">
    <property type="entry name" value="PAS_fold"/>
</dbReference>
<comment type="catalytic activity">
    <reaction evidence="1">
        <text>ATP + protein L-histidine = ADP + protein N-phospho-L-histidine.</text>
        <dbReference type="EC" id="2.7.13.3"/>
    </reaction>
</comment>
<evidence type="ECO:0000256" key="1">
    <source>
        <dbReference type="ARBA" id="ARBA00000085"/>
    </source>
</evidence>
<dbReference type="Pfam" id="PF13426">
    <property type="entry name" value="PAS_9"/>
    <property type="match status" value="1"/>
</dbReference>
<dbReference type="PROSITE" id="PS50113">
    <property type="entry name" value="PAC"/>
    <property type="match status" value="2"/>
</dbReference>
<dbReference type="InterPro" id="IPR036097">
    <property type="entry name" value="HisK_dim/P_sf"/>
</dbReference>
<dbReference type="InterPro" id="IPR000014">
    <property type="entry name" value="PAS"/>
</dbReference>
<evidence type="ECO:0000313" key="10">
    <source>
        <dbReference type="Proteomes" id="UP001139369"/>
    </source>
</evidence>
<protein>
    <recommendedName>
        <fullName evidence="2">histidine kinase</fullName>
        <ecNumber evidence="2">2.7.13.3</ecNumber>
    </recommendedName>
</protein>
<dbReference type="Gene3D" id="3.30.450.20">
    <property type="entry name" value="PAS domain"/>
    <property type="match status" value="2"/>
</dbReference>
<keyword evidence="3" id="KW-0597">Phosphoprotein</keyword>
<dbReference type="SMART" id="SM00086">
    <property type="entry name" value="PAC"/>
    <property type="match status" value="2"/>
</dbReference>